<dbReference type="NCBIfam" id="NF003764">
    <property type="entry name" value="PRK05355.1"/>
    <property type="match status" value="1"/>
</dbReference>
<comment type="cofactor">
    <cofactor evidence="12">
        <name>pyridoxal 5'-phosphate</name>
        <dbReference type="ChEBI" id="CHEBI:597326"/>
    </cofactor>
    <text evidence="12">Binds 1 pyridoxal phosphate per subunit.</text>
</comment>
<dbReference type="RefSeq" id="WP_210512827.1">
    <property type="nucleotide sequence ID" value="NZ_JAFIDN010000010.1"/>
</dbReference>
<dbReference type="GO" id="GO:0005737">
    <property type="term" value="C:cytoplasm"/>
    <property type="evidence" value="ECO:0007669"/>
    <property type="project" value="UniProtKB-SubCell"/>
</dbReference>
<comment type="subunit">
    <text evidence="12">Homodimer.</text>
</comment>
<dbReference type="InterPro" id="IPR020578">
    <property type="entry name" value="Aminotrans_V_PyrdxlP_BS"/>
</dbReference>
<dbReference type="FunFam" id="3.40.640.10:FF:000010">
    <property type="entry name" value="Phosphoserine aminotransferase"/>
    <property type="match status" value="1"/>
</dbReference>
<evidence type="ECO:0000256" key="9">
    <source>
        <dbReference type="ARBA" id="ARBA00023299"/>
    </source>
</evidence>
<comment type="similarity">
    <text evidence="3 12">Belongs to the class-V pyridoxal-phosphate-dependent aminotransferase family. SerC subfamily.</text>
</comment>
<accession>A0A8J7RP69</accession>
<dbReference type="Pfam" id="PF00266">
    <property type="entry name" value="Aminotran_5"/>
    <property type="match status" value="1"/>
</dbReference>
<comment type="caution">
    <text evidence="12">Lacks conserved residue(s) required for the propagation of feature annotation.</text>
</comment>
<gene>
    <name evidence="12 15" type="primary">serC</name>
    <name evidence="15" type="ORF">NATSA_11885</name>
</gene>
<evidence type="ECO:0000256" key="13">
    <source>
        <dbReference type="RuleBase" id="RU004505"/>
    </source>
</evidence>
<comment type="subcellular location">
    <subcellularLocation>
        <location evidence="12">Cytoplasm</location>
    </subcellularLocation>
</comment>
<dbReference type="AlphaFoldDB" id="A0A8J7RP69"/>
<feature type="domain" description="Aminotransferase class V" evidence="14">
    <location>
        <begin position="8"/>
        <end position="348"/>
    </location>
</feature>
<evidence type="ECO:0000256" key="2">
    <source>
        <dbReference type="ARBA" id="ARBA00005099"/>
    </source>
</evidence>
<evidence type="ECO:0000256" key="12">
    <source>
        <dbReference type="HAMAP-Rule" id="MF_00160"/>
    </source>
</evidence>
<evidence type="ECO:0000256" key="6">
    <source>
        <dbReference type="ARBA" id="ARBA00022679"/>
    </source>
</evidence>
<dbReference type="Gene3D" id="3.90.1150.10">
    <property type="entry name" value="Aspartate Aminotransferase, domain 1"/>
    <property type="match status" value="1"/>
</dbReference>
<evidence type="ECO:0000313" key="15">
    <source>
        <dbReference type="EMBL" id="MBP3193369.1"/>
    </source>
</evidence>
<dbReference type="InterPro" id="IPR000192">
    <property type="entry name" value="Aminotrans_V_dom"/>
</dbReference>
<dbReference type="FunFam" id="3.90.1150.10:FF:000006">
    <property type="entry name" value="Phosphoserine aminotransferase"/>
    <property type="match status" value="1"/>
</dbReference>
<feature type="binding site" evidence="12">
    <location>
        <position position="153"/>
    </location>
    <ligand>
        <name>pyridoxal 5'-phosphate</name>
        <dbReference type="ChEBI" id="CHEBI:597326"/>
    </ligand>
</feature>
<keyword evidence="7 12" id="KW-0663">Pyridoxal phosphate</keyword>
<keyword evidence="9 12" id="KW-0718">Serine biosynthesis</keyword>
<dbReference type="GO" id="GO:0030170">
    <property type="term" value="F:pyridoxal phosphate binding"/>
    <property type="evidence" value="ECO:0007669"/>
    <property type="project" value="UniProtKB-UniRule"/>
</dbReference>
<keyword evidence="6 12" id="KW-0808">Transferase</keyword>
<feature type="binding site" evidence="12">
    <location>
        <position position="173"/>
    </location>
    <ligand>
        <name>pyridoxal 5'-phosphate</name>
        <dbReference type="ChEBI" id="CHEBI:597326"/>
    </ligand>
</feature>
<dbReference type="InterPro" id="IPR022278">
    <property type="entry name" value="Pser_aminoTfrase"/>
</dbReference>
<feature type="binding site" evidence="12">
    <location>
        <position position="103"/>
    </location>
    <ligand>
        <name>pyridoxal 5'-phosphate</name>
        <dbReference type="ChEBI" id="CHEBI:597326"/>
    </ligand>
</feature>
<reference evidence="15" key="1">
    <citation type="submission" date="2021-02" db="EMBL/GenBank/DDBJ databases">
        <title>Natronogracilivirga saccharolytica gen. nov. sp. nov. a new anaerobic, haloalkiliphilic carbohydrate-fermenting bacterium from soda lake and proposing of Cyclonatronumiaceae fam. nov. in the phylum Balneolaeota.</title>
        <authorList>
            <person name="Zhilina T.N."/>
            <person name="Sorokin D.Y."/>
            <person name="Zavarzina D.G."/>
            <person name="Toshchakov S.V."/>
            <person name="Kublanov I.V."/>
        </authorList>
    </citation>
    <scope>NUCLEOTIDE SEQUENCE</scope>
    <source>
        <strain evidence="15">Z-1702</strain>
    </source>
</reference>
<evidence type="ECO:0000256" key="1">
    <source>
        <dbReference type="ARBA" id="ARBA00004915"/>
    </source>
</evidence>
<comment type="pathway">
    <text evidence="2 12 13">Amino-acid biosynthesis; L-serine biosynthesis; L-serine from 3-phospho-D-glycerate: step 2/3.</text>
</comment>
<dbReference type="PANTHER" id="PTHR43247:SF1">
    <property type="entry name" value="PHOSPHOSERINE AMINOTRANSFERASE"/>
    <property type="match status" value="1"/>
</dbReference>
<keyword evidence="8 12" id="KW-0664">Pyridoxine biosynthesis</keyword>
<feature type="modified residue" description="N6-(pyridoxal phosphate)lysine" evidence="12">
    <location>
        <position position="197"/>
    </location>
</feature>
<dbReference type="PIRSF" id="PIRSF000525">
    <property type="entry name" value="SerC"/>
    <property type="match status" value="1"/>
</dbReference>
<dbReference type="GO" id="GO:0008615">
    <property type="term" value="P:pyridoxine biosynthetic process"/>
    <property type="evidence" value="ECO:0007669"/>
    <property type="project" value="UniProtKB-UniRule"/>
</dbReference>
<protein>
    <recommendedName>
        <fullName evidence="12">Phosphoserine aminotransferase</fullName>
        <ecNumber evidence="12">2.6.1.52</ecNumber>
    </recommendedName>
    <alternativeName>
        <fullName evidence="12">Phosphohydroxythreonine aminotransferase</fullName>
        <shortName evidence="12">PSAT</shortName>
    </alternativeName>
</protein>
<dbReference type="HAMAP" id="MF_00160">
    <property type="entry name" value="SerC_aminotrans_5"/>
    <property type="match status" value="1"/>
</dbReference>
<evidence type="ECO:0000313" key="16">
    <source>
        <dbReference type="Proteomes" id="UP000673975"/>
    </source>
</evidence>
<comment type="catalytic activity">
    <reaction evidence="10 12">
        <text>4-(phosphooxy)-L-threonine + 2-oxoglutarate = (R)-3-hydroxy-2-oxo-4-phosphooxybutanoate + L-glutamate</text>
        <dbReference type="Rhea" id="RHEA:16573"/>
        <dbReference type="ChEBI" id="CHEBI:16810"/>
        <dbReference type="ChEBI" id="CHEBI:29985"/>
        <dbReference type="ChEBI" id="CHEBI:58452"/>
        <dbReference type="ChEBI" id="CHEBI:58538"/>
        <dbReference type="EC" id="2.6.1.52"/>
    </reaction>
</comment>
<evidence type="ECO:0000256" key="10">
    <source>
        <dbReference type="ARBA" id="ARBA00047630"/>
    </source>
</evidence>
<dbReference type="GO" id="GO:0006564">
    <property type="term" value="P:L-serine biosynthetic process"/>
    <property type="evidence" value="ECO:0007669"/>
    <property type="project" value="UniProtKB-UniRule"/>
</dbReference>
<evidence type="ECO:0000256" key="8">
    <source>
        <dbReference type="ARBA" id="ARBA00023096"/>
    </source>
</evidence>
<dbReference type="UniPathway" id="UPA00135">
    <property type="reaction ID" value="UER00197"/>
</dbReference>
<evidence type="ECO:0000256" key="4">
    <source>
        <dbReference type="ARBA" id="ARBA00022576"/>
    </source>
</evidence>
<dbReference type="EMBL" id="JAFIDN010000010">
    <property type="protein sequence ID" value="MBP3193369.1"/>
    <property type="molecule type" value="Genomic_DNA"/>
</dbReference>
<dbReference type="EC" id="2.6.1.52" evidence="12"/>
<feature type="binding site" evidence="12">
    <location>
        <position position="196"/>
    </location>
    <ligand>
        <name>pyridoxal 5'-phosphate</name>
        <dbReference type="ChEBI" id="CHEBI:597326"/>
    </ligand>
</feature>
<feature type="binding site" evidence="12">
    <location>
        <position position="44"/>
    </location>
    <ligand>
        <name>L-glutamate</name>
        <dbReference type="ChEBI" id="CHEBI:29985"/>
    </ligand>
</feature>
<dbReference type="NCBIfam" id="TIGR01364">
    <property type="entry name" value="serC_1"/>
    <property type="match status" value="1"/>
</dbReference>
<feature type="binding site" evidence="12">
    <location>
        <begin position="78"/>
        <end position="79"/>
    </location>
    <ligand>
        <name>pyridoxal 5'-phosphate</name>
        <dbReference type="ChEBI" id="CHEBI:597326"/>
    </ligand>
</feature>
<comment type="pathway">
    <text evidence="1 12">Cofactor biosynthesis; pyridoxine 5'-phosphate biosynthesis; pyridoxine 5'-phosphate from D-erythrose 4-phosphate: step 3/5.</text>
</comment>
<evidence type="ECO:0000259" key="14">
    <source>
        <dbReference type="Pfam" id="PF00266"/>
    </source>
</evidence>
<dbReference type="PROSITE" id="PS00595">
    <property type="entry name" value="AA_TRANSFER_CLASS_5"/>
    <property type="match status" value="1"/>
</dbReference>
<dbReference type="Proteomes" id="UP000673975">
    <property type="component" value="Unassembled WGS sequence"/>
</dbReference>
<comment type="caution">
    <text evidence="15">The sequence shown here is derived from an EMBL/GenBank/DDBJ whole genome shotgun (WGS) entry which is preliminary data.</text>
</comment>
<name>A0A8J7RP69_9BACT</name>
<comment type="catalytic activity">
    <reaction evidence="11 12 13">
        <text>O-phospho-L-serine + 2-oxoglutarate = 3-phosphooxypyruvate + L-glutamate</text>
        <dbReference type="Rhea" id="RHEA:14329"/>
        <dbReference type="ChEBI" id="CHEBI:16810"/>
        <dbReference type="ChEBI" id="CHEBI:18110"/>
        <dbReference type="ChEBI" id="CHEBI:29985"/>
        <dbReference type="ChEBI" id="CHEBI:57524"/>
        <dbReference type="EC" id="2.6.1.52"/>
    </reaction>
</comment>
<keyword evidence="4 12" id="KW-0032">Aminotransferase</keyword>
<proteinExistence type="inferred from homology"/>
<dbReference type="SUPFAM" id="SSF53383">
    <property type="entry name" value="PLP-dependent transferases"/>
    <property type="match status" value="1"/>
</dbReference>
<feature type="binding site" evidence="12">
    <location>
        <begin position="237"/>
        <end position="238"/>
    </location>
    <ligand>
        <name>pyridoxal 5'-phosphate</name>
        <dbReference type="ChEBI" id="CHEBI:597326"/>
    </ligand>
</feature>
<sequence length="360" mass="39965">MKQKRAHNFSAGPAALPLEVLQKAQEELVDYQGAGASIIEMSHRGPEYTEVDRQARERLSRLLGLGDDYEILFYQGGASLQFLMVPYNFNTGKTADYINTGTWSKKAIKEAKVFGDVHIAFSSEDSNFNRVPGDEELNFSGKGEYVHFTSNNTIFGTQFRNEPASDGLPLACDASSDFLSRPVDINRYGVLYAGAQKNAGPAGLTIVILRKDMLEKARSENVSSMLSYPTQVGTLFNTPPVFGVYIFNYVLEWIESKGGLEAMDRLNQQKAGILYDEIDRDDFYAGTADKASRSLMNVTFRLKDEALEKTFIEESKKAGMSGLKGHRSVGGMRASIYNACPQASVEALVEFMQEFRRTHG</sequence>
<evidence type="ECO:0000256" key="3">
    <source>
        <dbReference type="ARBA" id="ARBA00006904"/>
    </source>
</evidence>
<dbReference type="Gene3D" id="3.40.640.10">
    <property type="entry name" value="Type I PLP-dependent aspartate aminotransferase-like (Major domain)"/>
    <property type="match status" value="1"/>
</dbReference>
<comment type="function">
    <text evidence="12">Catalyzes the reversible conversion of 3-phosphohydroxypyruvate to phosphoserine and of 3-hydroxy-2-oxo-4-phosphonooxybutanoate to phosphohydroxythreonine.</text>
</comment>
<evidence type="ECO:0000256" key="7">
    <source>
        <dbReference type="ARBA" id="ARBA00022898"/>
    </source>
</evidence>
<evidence type="ECO:0000256" key="5">
    <source>
        <dbReference type="ARBA" id="ARBA00022605"/>
    </source>
</evidence>
<dbReference type="UniPathway" id="UPA00244">
    <property type="reaction ID" value="UER00311"/>
</dbReference>
<dbReference type="InterPro" id="IPR015424">
    <property type="entry name" value="PyrdxlP-dep_Trfase"/>
</dbReference>
<keyword evidence="16" id="KW-1185">Reference proteome</keyword>
<evidence type="ECO:0000256" key="11">
    <source>
        <dbReference type="ARBA" id="ARBA00049007"/>
    </source>
</evidence>
<dbReference type="GO" id="GO:0004648">
    <property type="term" value="F:O-phospho-L-serine:2-oxoglutarate aminotransferase activity"/>
    <property type="evidence" value="ECO:0007669"/>
    <property type="project" value="UniProtKB-UniRule"/>
</dbReference>
<keyword evidence="12" id="KW-0963">Cytoplasm</keyword>
<dbReference type="InterPro" id="IPR015422">
    <property type="entry name" value="PyrdxlP-dep_Trfase_small"/>
</dbReference>
<dbReference type="PANTHER" id="PTHR43247">
    <property type="entry name" value="PHOSPHOSERINE AMINOTRANSFERASE"/>
    <property type="match status" value="1"/>
</dbReference>
<keyword evidence="5 12" id="KW-0028">Amino-acid biosynthesis</keyword>
<dbReference type="InterPro" id="IPR015421">
    <property type="entry name" value="PyrdxlP-dep_Trfase_major"/>
</dbReference>
<organism evidence="15 16">
    <name type="scientific">Natronogracilivirga saccharolytica</name>
    <dbReference type="NCBI Taxonomy" id="2812953"/>
    <lineage>
        <taxon>Bacteria</taxon>
        <taxon>Pseudomonadati</taxon>
        <taxon>Balneolota</taxon>
        <taxon>Balneolia</taxon>
        <taxon>Balneolales</taxon>
        <taxon>Cyclonatronaceae</taxon>
        <taxon>Natronogracilivirga</taxon>
    </lineage>
</organism>